<reference evidence="3" key="1">
    <citation type="submission" date="2015-03" db="EMBL/GenBank/DDBJ databases">
        <title>Wuchereria bancrofti Genome Sequencing Papua New Guinea Strain.</title>
        <authorList>
            <person name="Small S.T."/>
            <person name="Serre D."/>
            <person name="Zimmerman P.A."/>
        </authorList>
    </citation>
    <scope>NUCLEOTIDE SEQUENCE [LARGE SCALE GENOMIC DNA]</scope>
    <source>
        <strain evidence="3">pt0022</strain>
    </source>
</reference>
<reference evidence="5" key="3">
    <citation type="submission" date="2016-11" db="UniProtKB">
        <authorList>
            <consortium name="WormBaseParasite"/>
        </authorList>
    </citation>
    <scope>IDENTIFICATION</scope>
    <source>
        <strain evidence="5 6">pt0022</strain>
    </source>
</reference>
<dbReference type="WBParaSite" id="mrna-Wban_04858">
    <property type="protein sequence ID" value="mrna-Wban_04858"/>
    <property type="gene ID" value="Wban_04858"/>
</dbReference>
<sequence>MLWNIRTGILIIASILQLFFYLAPCLCLTSIPLWNCIPICFQVPIAKQHEVSPSLPFPLIPMSSGENHARQQIQVQQQKQYISGESYPKQFSSSGNFHQFNDVNILEQQQQQQQQQYGQDESWQSGEQNGEPIIYIAETTPHPYDELIDTSKLISEQSQPLSMSNQYDIDYLLEALNDITTISATSINPLTTTAIEETLENSKNNLQRATFNVLKRQKKVKDAFRRNYLARQAIFPSAVCNSRRLKRVILQAITDDVSESKHSVTEAAEHAYQGIKFDVICAEGDFSYTIHAKKYCEVTKKNITCFAFR</sequence>
<proteinExistence type="predicted"/>
<reference evidence="2 4" key="4">
    <citation type="submission" date="2018-11" db="EMBL/GenBank/DDBJ databases">
        <authorList>
            <consortium name="Pathogen Informatics"/>
        </authorList>
    </citation>
    <scope>NUCLEOTIDE SEQUENCE [LARGE SCALE GENOMIC DNA]</scope>
</reference>
<evidence type="ECO:0000313" key="6">
    <source>
        <dbReference type="WBParaSite" id="mrna-Wban_04858"/>
    </source>
</evidence>
<evidence type="ECO:0000313" key="5">
    <source>
        <dbReference type="WBParaSite" id="maker-PairedContig_5299-snap-gene-0.16-mRNA-1"/>
    </source>
</evidence>
<dbReference type="InterPro" id="IPR007284">
    <property type="entry name" value="Ground-like_dom"/>
</dbReference>
<organism evidence="5">
    <name type="scientific">Wuchereria bancrofti</name>
    <dbReference type="NCBI Taxonomy" id="6293"/>
    <lineage>
        <taxon>Eukaryota</taxon>
        <taxon>Metazoa</taxon>
        <taxon>Ecdysozoa</taxon>
        <taxon>Nematoda</taxon>
        <taxon>Chromadorea</taxon>
        <taxon>Rhabditida</taxon>
        <taxon>Spirurina</taxon>
        <taxon>Spiruromorpha</taxon>
        <taxon>Filarioidea</taxon>
        <taxon>Onchocercidae</taxon>
        <taxon>Wuchereria</taxon>
    </lineage>
</organism>
<dbReference type="Proteomes" id="UP000270924">
    <property type="component" value="Unassembled WGS sequence"/>
</dbReference>
<dbReference type="EMBL" id="UYWW01001116">
    <property type="protein sequence ID" value="VDM09965.1"/>
    <property type="molecule type" value="Genomic_DNA"/>
</dbReference>
<dbReference type="OMA" id="HAKKYCE"/>
<protein>
    <submittedName>
        <fullName evidence="5 6">Ground-like domain-containing protein</fullName>
    </submittedName>
</protein>
<feature type="domain" description="Ground-like" evidence="1">
    <location>
        <begin position="239"/>
        <end position="308"/>
    </location>
</feature>
<dbReference type="Pfam" id="PF04155">
    <property type="entry name" value="Ground-like"/>
    <property type="match status" value="1"/>
</dbReference>
<dbReference type="AlphaFoldDB" id="A0A183XRM0"/>
<evidence type="ECO:0000259" key="1">
    <source>
        <dbReference type="Pfam" id="PF04155"/>
    </source>
</evidence>
<name>A0A183XRM0_WUCBA</name>
<accession>A0A183XRM0</accession>
<gene>
    <name evidence="2" type="ORF">WBA_LOCUS3351</name>
</gene>
<dbReference type="OrthoDB" id="5835604at2759"/>
<dbReference type="Proteomes" id="UP000093561">
    <property type="component" value="Unassembled WGS sequence"/>
</dbReference>
<evidence type="ECO:0000313" key="3">
    <source>
        <dbReference type="Proteomes" id="UP000093561"/>
    </source>
</evidence>
<reference evidence="3" key="2">
    <citation type="journal article" date="2016" name="Mol. Ecol.">
        <title>Population genomics of the filarial nematode parasite Wuchereria bancrofti from mosquitoes.</title>
        <authorList>
            <person name="Small S.T."/>
            <person name="Reimer L.J."/>
            <person name="Tisch D.J."/>
            <person name="King C.L."/>
            <person name="Christensen B.M."/>
            <person name="Siba P.M."/>
            <person name="Kazura J.W."/>
            <person name="Serre D."/>
            <person name="Zimmerman P.A."/>
        </authorList>
    </citation>
    <scope>NUCLEOTIDE SEQUENCE</scope>
    <source>
        <strain evidence="3">pt0022</strain>
    </source>
</reference>
<keyword evidence="4" id="KW-1185">Reference proteome</keyword>
<evidence type="ECO:0000313" key="4">
    <source>
        <dbReference type="Proteomes" id="UP000270924"/>
    </source>
</evidence>
<dbReference type="WBParaSite" id="maker-PairedContig_5299-snap-gene-0.16-mRNA-1">
    <property type="protein sequence ID" value="maker-PairedContig_5299-snap-gene-0.16-mRNA-1"/>
    <property type="gene ID" value="maker-PairedContig_5299-snap-gene-0.16"/>
</dbReference>
<evidence type="ECO:0000313" key="2">
    <source>
        <dbReference type="EMBL" id="VDM09965.1"/>
    </source>
</evidence>